<feature type="compositionally biased region" description="Polar residues" evidence="1">
    <location>
        <begin position="378"/>
        <end position="388"/>
    </location>
</feature>
<sequence length="663" mass="66293">MTAHHEEDARDFRACADEANAMMEDSDQQEAPPAASPTVTRVPLHGPVDSHDVMCAKVIFALCGSVFPHPLLLAQQLLGIEDQDFPEFQLNVAEAGNNCIDIVAAYLTNLRVMQQEEEPNPPVSLTMIQPRHAATVASVAAKARDLMCELSLARATVKPRKAPKNKAIESAARAAAVVTPAGPISASSAGTGSSSTLNSSVEGDSSNSNLTEESALSDLPSDAGVAFGEDTCGSESNDDASSCGGLGHQDTSREDGTPRTAREEEERLLYALQGPAAAEETLKIARARPAGCKGSQANAEPRSASAAEAPRSGASGPVQSSSLSSGPNGAVPSSSPRAMPPPPPPARTSSNAAQGSGFGPAPGPSRVSHESSRGAGRGNTNQQAASGLQTALSCPVTGLNEIVLPPGGPVAHSSGQGQSAGQQPHSQGHRRGGGGPQQAGGMNGSARRNGGGTRASPTPPNQQQQQAAHHQAQQQQLQQAQQQQLAVAQLLGLRSSPSPYGSNSYQNLMALQGAYAANAASGLSAFAAANGGRLDLNSMAALELAAAQQAAAINAAAAGGMAAHLGFGTAGFGSQAGNAAAMSGLGPLAGQFGAASGGLGGLGGPALVHSSPQQQAAAAAAVLLQQGGGMLLPDALKGPQVGAGSAVDAWSTLLQAQLAGSLA</sequence>
<proteinExistence type="predicted"/>
<comment type="caution">
    <text evidence="2">The sequence shown here is derived from an EMBL/GenBank/DDBJ whole genome shotgun (WGS) entry which is preliminary data.</text>
</comment>
<keyword evidence="3" id="KW-1185">Reference proteome</keyword>
<feature type="compositionally biased region" description="Low complexity" evidence="1">
    <location>
        <begin position="462"/>
        <end position="480"/>
    </location>
</feature>
<feature type="compositionally biased region" description="Basic and acidic residues" evidence="1">
    <location>
        <begin position="250"/>
        <end position="262"/>
    </location>
</feature>
<reference evidence="3" key="1">
    <citation type="journal article" date="2016" name="Nat. Commun.">
        <title>The Gonium pectorale genome demonstrates co-option of cell cycle regulation during the evolution of multicellularity.</title>
        <authorList>
            <person name="Hanschen E.R."/>
            <person name="Marriage T.N."/>
            <person name="Ferris P.J."/>
            <person name="Hamaji T."/>
            <person name="Toyoda A."/>
            <person name="Fujiyama A."/>
            <person name="Neme R."/>
            <person name="Noguchi H."/>
            <person name="Minakuchi Y."/>
            <person name="Suzuki M."/>
            <person name="Kawai-Toyooka H."/>
            <person name="Smith D.R."/>
            <person name="Sparks H."/>
            <person name="Anderson J."/>
            <person name="Bakaric R."/>
            <person name="Luria V."/>
            <person name="Karger A."/>
            <person name="Kirschner M.W."/>
            <person name="Durand P.M."/>
            <person name="Michod R.E."/>
            <person name="Nozaki H."/>
            <person name="Olson B.J."/>
        </authorList>
    </citation>
    <scope>NUCLEOTIDE SEQUENCE [LARGE SCALE GENOMIC DNA]</scope>
    <source>
        <strain evidence="3">NIES-2863</strain>
    </source>
</reference>
<dbReference type="Proteomes" id="UP000075714">
    <property type="component" value="Unassembled WGS sequence"/>
</dbReference>
<evidence type="ECO:0000256" key="1">
    <source>
        <dbReference type="SAM" id="MobiDB-lite"/>
    </source>
</evidence>
<feature type="compositionally biased region" description="Polar residues" evidence="1">
    <location>
        <begin position="201"/>
        <end position="214"/>
    </location>
</feature>
<gene>
    <name evidence="2" type="ORF">GPECTOR_53g101</name>
</gene>
<evidence type="ECO:0000313" key="2">
    <source>
        <dbReference type="EMBL" id="KXZ45515.1"/>
    </source>
</evidence>
<dbReference type="OrthoDB" id="549958at2759"/>
<feature type="region of interest" description="Disordered" evidence="1">
    <location>
        <begin position="179"/>
        <end position="262"/>
    </location>
</feature>
<dbReference type="EMBL" id="LSYV01000054">
    <property type="protein sequence ID" value="KXZ45515.1"/>
    <property type="molecule type" value="Genomic_DNA"/>
</dbReference>
<feature type="compositionally biased region" description="Gly residues" evidence="1">
    <location>
        <begin position="433"/>
        <end position="453"/>
    </location>
</feature>
<accession>A0A150G7J1</accession>
<dbReference type="AlphaFoldDB" id="A0A150G7J1"/>
<name>A0A150G7J1_GONPE</name>
<protein>
    <submittedName>
        <fullName evidence="2">Uncharacterized protein</fullName>
    </submittedName>
</protein>
<feature type="region of interest" description="Disordered" evidence="1">
    <location>
        <begin position="289"/>
        <end position="388"/>
    </location>
</feature>
<feature type="region of interest" description="Disordered" evidence="1">
    <location>
        <begin position="403"/>
        <end position="480"/>
    </location>
</feature>
<evidence type="ECO:0000313" key="3">
    <source>
        <dbReference type="Proteomes" id="UP000075714"/>
    </source>
</evidence>
<organism evidence="2 3">
    <name type="scientific">Gonium pectorale</name>
    <name type="common">Green alga</name>
    <dbReference type="NCBI Taxonomy" id="33097"/>
    <lineage>
        <taxon>Eukaryota</taxon>
        <taxon>Viridiplantae</taxon>
        <taxon>Chlorophyta</taxon>
        <taxon>core chlorophytes</taxon>
        <taxon>Chlorophyceae</taxon>
        <taxon>CS clade</taxon>
        <taxon>Chlamydomonadales</taxon>
        <taxon>Volvocaceae</taxon>
        <taxon>Gonium</taxon>
    </lineage>
</organism>
<feature type="compositionally biased region" description="Low complexity" evidence="1">
    <location>
        <begin position="411"/>
        <end position="426"/>
    </location>
</feature>
<feature type="compositionally biased region" description="Low complexity" evidence="1">
    <location>
        <begin position="179"/>
        <end position="200"/>
    </location>
</feature>
<feature type="compositionally biased region" description="Low complexity" evidence="1">
    <location>
        <begin position="299"/>
        <end position="337"/>
    </location>
</feature>